<dbReference type="PANTHER" id="PTHR43711">
    <property type="entry name" value="TWO-COMPONENT HISTIDINE KINASE"/>
    <property type="match status" value="1"/>
</dbReference>
<evidence type="ECO:0000256" key="4">
    <source>
        <dbReference type="ARBA" id="ARBA00022553"/>
    </source>
</evidence>
<evidence type="ECO:0000259" key="10">
    <source>
        <dbReference type="PROSITE" id="PS50112"/>
    </source>
</evidence>
<gene>
    <name evidence="12" type="ORF">EYS42_06415</name>
</gene>
<dbReference type="CDD" id="cd00082">
    <property type="entry name" value="HisKA"/>
    <property type="match status" value="1"/>
</dbReference>
<evidence type="ECO:0000259" key="11">
    <source>
        <dbReference type="PROSITE" id="PS50113"/>
    </source>
</evidence>
<dbReference type="GO" id="GO:0005886">
    <property type="term" value="C:plasma membrane"/>
    <property type="evidence" value="ECO:0007669"/>
    <property type="project" value="UniProtKB-SubCell"/>
</dbReference>
<dbReference type="Pfam" id="PF13426">
    <property type="entry name" value="PAS_9"/>
    <property type="match status" value="1"/>
</dbReference>
<reference evidence="12 13" key="1">
    <citation type="submission" date="2019-02" db="EMBL/GenBank/DDBJ databases">
        <title>Aquabacterium sp. strain KMB7.</title>
        <authorList>
            <person name="Chen W.-M."/>
        </authorList>
    </citation>
    <scope>NUCLEOTIDE SEQUENCE [LARGE SCALE GENOMIC DNA]</scope>
    <source>
        <strain evidence="12 13">KMB7</strain>
    </source>
</reference>
<dbReference type="InterPro" id="IPR001610">
    <property type="entry name" value="PAC"/>
</dbReference>
<evidence type="ECO:0000256" key="1">
    <source>
        <dbReference type="ARBA" id="ARBA00000085"/>
    </source>
</evidence>
<dbReference type="FunFam" id="3.30.565.10:FF:000006">
    <property type="entry name" value="Sensor histidine kinase WalK"/>
    <property type="match status" value="1"/>
</dbReference>
<organism evidence="12 13">
    <name type="scientific">Aquabacterium lacunae</name>
    <dbReference type="NCBI Taxonomy" id="2528630"/>
    <lineage>
        <taxon>Bacteria</taxon>
        <taxon>Pseudomonadati</taxon>
        <taxon>Pseudomonadota</taxon>
        <taxon>Betaproteobacteria</taxon>
        <taxon>Burkholderiales</taxon>
        <taxon>Aquabacterium</taxon>
    </lineage>
</organism>
<dbReference type="InterPro" id="IPR050736">
    <property type="entry name" value="Sensor_HK_Regulatory"/>
</dbReference>
<dbReference type="Gene3D" id="3.30.565.10">
    <property type="entry name" value="Histidine kinase-like ATPase, C-terminal domain"/>
    <property type="match status" value="1"/>
</dbReference>
<sequence length="614" mass="67446">MVPDTERHEALLQTLDTAARQSPWPAWVWCDLLPGGLMLNQAARHWLGLQGAVDQSLMAQALSGRQPQPAPLPWLTASTTGHLGAQEWPDGELTWLRLPPGGPKGWYVRLWPRAELPAPAPLPPREDRFRLIIESALTRSVNGVVVTDATLPGNPIVHVTPGFTRLTGYNADEVIGRNCGFLQGSDRAQAGVFQLREAIALQRDCTVVLRNFRKDGTPFWNQVEMHPVRDDATGLVTHFFALQTDVTLRKEAEEAAWVRHIELERVFAGNPMALLTLDAQQCVQMASPAFERLFGTRLDTIKGCPRDELPRHLPLLATQPPSNPSATPPWTWPEAGHSECWHVGGPSPRALEVSVHPLGGPSPERLYLFRDVTQAEEQQQAHSEFLAKAAHELRTPLGSICGFTELLLSRAYTREQQRPLLETVLSQAMRLTSLINDLLDLSRMDHLGEQAFPLRAVDLRGVMHKALQVVQNPGGGRHFDVQWPPAGPLVWGHAQKLEQVLINLLSNAVKYSPDGGAVHVRALPDPTPGSWRIEVEDHGIGLAPEHLDKLFTRFFRANPSGPIPGTGLGLVIVKELVERMGGQITVRSTLGQGTTFSVHLGPLPDVAPASSSSS</sequence>
<dbReference type="EC" id="2.7.13.3" evidence="3"/>
<dbReference type="SUPFAM" id="SSF47384">
    <property type="entry name" value="Homodimeric domain of signal transducing histidine kinase"/>
    <property type="match status" value="1"/>
</dbReference>
<feature type="domain" description="Histidine kinase" evidence="9">
    <location>
        <begin position="388"/>
        <end position="604"/>
    </location>
</feature>
<dbReference type="PROSITE" id="PS50113">
    <property type="entry name" value="PAC"/>
    <property type="match status" value="1"/>
</dbReference>
<dbReference type="InterPro" id="IPR000014">
    <property type="entry name" value="PAS"/>
</dbReference>
<dbReference type="PRINTS" id="PR00344">
    <property type="entry name" value="BCTRLSENSOR"/>
</dbReference>
<dbReference type="NCBIfam" id="TIGR00229">
    <property type="entry name" value="sensory_box"/>
    <property type="match status" value="1"/>
</dbReference>
<dbReference type="InterPro" id="IPR003661">
    <property type="entry name" value="HisK_dim/P_dom"/>
</dbReference>
<keyword evidence="8" id="KW-0472">Membrane</keyword>
<dbReference type="Pfam" id="PF00512">
    <property type="entry name" value="HisKA"/>
    <property type="match status" value="1"/>
</dbReference>
<evidence type="ECO:0000256" key="6">
    <source>
        <dbReference type="ARBA" id="ARBA00022777"/>
    </source>
</evidence>
<dbReference type="InterPro" id="IPR036097">
    <property type="entry name" value="HisK_dim/P_sf"/>
</dbReference>
<dbReference type="PROSITE" id="PS50112">
    <property type="entry name" value="PAS"/>
    <property type="match status" value="1"/>
</dbReference>
<dbReference type="InterPro" id="IPR000700">
    <property type="entry name" value="PAS-assoc_C"/>
</dbReference>
<keyword evidence="6" id="KW-0418">Kinase</keyword>
<evidence type="ECO:0000256" key="5">
    <source>
        <dbReference type="ARBA" id="ARBA00022679"/>
    </source>
</evidence>
<dbReference type="InterPro" id="IPR004358">
    <property type="entry name" value="Sig_transdc_His_kin-like_C"/>
</dbReference>
<keyword evidence="7" id="KW-0902">Two-component regulatory system</keyword>
<dbReference type="CDD" id="cd00130">
    <property type="entry name" value="PAS"/>
    <property type="match status" value="1"/>
</dbReference>
<comment type="catalytic activity">
    <reaction evidence="1">
        <text>ATP + protein L-histidine = ADP + protein N-phospho-L-histidine.</text>
        <dbReference type="EC" id="2.7.13.3"/>
    </reaction>
</comment>
<dbReference type="InterPro" id="IPR003594">
    <property type="entry name" value="HATPase_dom"/>
</dbReference>
<evidence type="ECO:0000313" key="13">
    <source>
        <dbReference type="Proteomes" id="UP000292120"/>
    </source>
</evidence>
<evidence type="ECO:0000256" key="7">
    <source>
        <dbReference type="ARBA" id="ARBA00023012"/>
    </source>
</evidence>
<evidence type="ECO:0000256" key="8">
    <source>
        <dbReference type="ARBA" id="ARBA00023136"/>
    </source>
</evidence>
<dbReference type="CDD" id="cd16922">
    <property type="entry name" value="HATPase_EvgS-ArcB-TorS-like"/>
    <property type="match status" value="1"/>
</dbReference>
<dbReference type="OrthoDB" id="8552871at2"/>
<dbReference type="RefSeq" id="WP_130967013.1">
    <property type="nucleotide sequence ID" value="NZ_SIXI01000002.1"/>
</dbReference>
<evidence type="ECO:0000256" key="3">
    <source>
        <dbReference type="ARBA" id="ARBA00012438"/>
    </source>
</evidence>
<dbReference type="AlphaFoldDB" id="A0A4Q9H0J9"/>
<keyword evidence="13" id="KW-1185">Reference proteome</keyword>
<keyword evidence="4" id="KW-0597">Phosphoprotein</keyword>
<dbReference type="FunFam" id="1.10.287.130:FF:000001">
    <property type="entry name" value="Two-component sensor histidine kinase"/>
    <property type="match status" value="1"/>
</dbReference>
<evidence type="ECO:0000259" key="9">
    <source>
        <dbReference type="PROSITE" id="PS50109"/>
    </source>
</evidence>
<dbReference type="InterPro" id="IPR036890">
    <property type="entry name" value="HATPase_C_sf"/>
</dbReference>
<dbReference type="PANTHER" id="PTHR43711:SF1">
    <property type="entry name" value="HISTIDINE KINASE 1"/>
    <property type="match status" value="1"/>
</dbReference>
<feature type="domain" description="PAC" evidence="11">
    <location>
        <begin position="203"/>
        <end position="258"/>
    </location>
</feature>
<feature type="domain" description="PAS" evidence="10">
    <location>
        <begin position="125"/>
        <end position="178"/>
    </location>
</feature>
<dbReference type="SMART" id="SM00387">
    <property type="entry name" value="HATPase_c"/>
    <property type="match status" value="1"/>
</dbReference>
<dbReference type="SMART" id="SM00091">
    <property type="entry name" value="PAS"/>
    <property type="match status" value="2"/>
</dbReference>
<dbReference type="SUPFAM" id="SSF55874">
    <property type="entry name" value="ATPase domain of HSP90 chaperone/DNA topoisomerase II/histidine kinase"/>
    <property type="match status" value="1"/>
</dbReference>
<dbReference type="Pfam" id="PF02518">
    <property type="entry name" value="HATPase_c"/>
    <property type="match status" value="1"/>
</dbReference>
<name>A0A4Q9H0J9_9BURK</name>
<accession>A0A4Q9H0J9</accession>
<dbReference type="SUPFAM" id="SSF55785">
    <property type="entry name" value="PYP-like sensor domain (PAS domain)"/>
    <property type="match status" value="2"/>
</dbReference>
<dbReference type="EMBL" id="SIXI01000002">
    <property type="protein sequence ID" value="TBO32803.1"/>
    <property type="molecule type" value="Genomic_DNA"/>
</dbReference>
<protein>
    <recommendedName>
        <fullName evidence="3">histidine kinase</fullName>
        <ecNumber evidence="3">2.7.13.3</ecNumber>
    </recommendedName>
</protein>
<dbReference type="InterPro" id="IPR005467">
    <property type="entry name" value="His_kinase_dom"/>
</dbReference>
<dbReference type="Proteomes" id="UP000292120">
    <property type="component" value="Unassembled WGS sequence"/>
</dbReference>
<dbReference type="Gene3D" id="3.30.450.20">
    <property type="entry name" value="PAS domain"/>
    <property type="match status" value="1"/>
</dbReference>
<keyword evidence="5" id="KW-0808">Transferase</keyword>
<evidence type="ECO:0000313" key="12">
    <source>
        <dbReference type="EMBL" id="TBO32803.1"/>
    </source>
</evidence>
<comment type="caution">
    <text evidence="12">The sequence shown here is derived from an EMBL/GenBank/DDBJ whole genome shotgun (WGS) entry which is preliminary data.</text>
</comment>
<dbReference type="SMART" id="SM00086">
    <property type="entry name" value="PAC"/>
    <property type="match status" value="1"/>
</dbReference>
<evidence type="ECO:0000256" key="2">
    <source>
        <dbReference type="ARBA" id="ARBA00004429"/>
    </source>
</evidence>
<comment type="subcellular location">
    <subcellularLocation>
        <location evidence="2">Cell inner membrane</location>
        <topology evidence="2">Multi-pass membrane protein</topology>
    </subcellularLocation>
</comment>
<dbReference type="InterPro" id="IPR035965">
    <property type="entry name" value="PAS-like_dom_sf"/>
</dbReference>
<dbReference type="SMART" id="SM00388">
    <property type="entry name" value="HisKA"/>
    <property type="match status" value="1"/>
</dbReference>
<dbReference type="Gene3D" id="1.10.287.130">
    <property type="match status" value="1"/>
</dbReference>
<dbReference type="PROSITE" id="PS50109">
    <property type="entry name" value="HIS_KIN"/>
    <property type="match status" value="1"/>
</dbReference>
<dbReference type="GO" id="GO:0000155">
    <property type="term" value="F:phosphorelay sensor kinase activity"/>
    <property type="evidence" value="ECO:0007669"/>
    <property type="project" value="InterPro"/>
</dbReference>
<proteinExistence type="predicted"/>